<dbReference type="Gene3D" id="3.50.30.10">
    <property type="entry name" value="Phosphohistidine domain"/>
    <property type="match status" value="1"/>
</dbReference>
<protein>
    <submittedName>
        <fullName evidence="4">Putative aconitase subunit 2 (Precursor)</fullName>
    </submittedName>
</protein>
<evidence type="ECO:0000313" key="4">
    <source>
        <dbReference type="EMBL" id="ELS51089.1"/>
    </source>
</evidence>
<dbReference type="GO" id="GO:0016829">
    <property type="term" value="F:lyase activity"/>
    <property type="evidence" value="ECO:0007669"/>
    <property type="project" value="UniProtKB-KW"/>
</dbReference>
<feature type="domain" description="Phosphomevalonate dehydratase small subunit-like" evidence="3">
    <location>
        <begin position="27"/>
        <end position="100"/>
    </location>
</feature>
<dbReference type="Proteomes" id="UP000011205">
    <property type="component" value="Unassembled WGS sequence"/>
</dbReference>
<evidence type="ECO:0000256" key="2">
    <source>
        <dbReference type="SAM" id="Phobius"/>
    </source>
</evidence>
<reference evidence="4 5" key="1">
    <citation type="journal article" date="2013" name="Genome Announc.">
        <title>Draft Genome Sequence of Streptomyces viridochromogenes Strain Tu57, Producer of Avilamycin.</title>
        <authorList>
            <person name="Gruning B.A."/>
            <person name="Erxleben A."/>
            <person name="Hahnlein A."/>
            <person name="Gunther S."/>
        </authorList>
    </citation>
    <scope>NUCLEOTIDE SEQUENCE [LARGE SCALE GENOMIC DNA]</scope>
    <source>
        <strain evidence="4 5">Tue57</strain>
    </source>
</reference>
<dbReference type="RefSeq" id="WP_004003398.1">
    <property type="nucleotide sequence ID" value="NZ_AMLP01000248.1"/>
</dbReference>
<dbReference type="Pfam" id="PF01989">
    <property type="entry name" value="AcnX_swivel_put"/>
    <property type="match status" value="1"/>
</dbReference>
<keyword evidence="2" id="KW-1133">Transmembrane helix</keyword>
<name>L8P4I3_STRVR</name>
<sequence>MPADRLRAVGQVAGTAEGPVVRLAEPVSFWGGVDREGTVSDVRHPDRGVSLAGRVLVMTSGRGSSSSSSVLAELIHAGVGPSAIVTSAPDAILVLGALVPALLHGVVVPVVVLPPEDLDRLSTGSRVRVVAQAEGRDLTCEAWVDILT</sequence>
<accession>L8P4I3</accession>
<keyword evidence="2" id="KW-0812">Transmembrane</keyword>
<dbReference type="InterPro" id="IPR002840">
    <property type="entry name" value="PMDh-S-like_dom"/>
</dbReference>
<evidence type="ECO:0000259" key="3">
    <source>
        <dbReference type="Pfam" id="PF01989"/>
    </source>
</evidence>
<organism evidence="4 5">
    <name type="scientific">Streptomyces viridochromogenes Tue57</name>
    <dbReference type="NCBI Taxonomy" id="1160705"/>
    <lineage>
        <taxon>Bacteria</taxon>
        <taxon>Bacillati</taxon>
        <taxon>Actinomycetota</taxon>
        <taxon>Actinomycetes</taxon>
        <taxon>Kitasatosporales</taxon>
        <taxon>Streptomycetaceae</taxon>
        <taxon>Streptomyces</taxon>
    </lineage>
</organism>
<keyword evidence="2" id="KW-0472">Membrane</keyword>
<dbReference type="PANTHER" id="PTHR36577">
    <property type="entry name" value="DUF521 DOMAIN PROTEIN (AFU_ORTHOLOGUE AFUA_6G00490)"/>
    <property type="match status" value="1"/>
</dbReference>
<dbReference type="AlphaFoldDB" id="L8P4I3"/>
<proteinExistence type="predicted"/>
<evidence type="ECO:0000313" key="5">
    <source>
        <dbReference type="Proteomes" id="UP000011205"/>
    </source>
</evidence>
<comment type="caution">
    <text evidence="4">The sequence shown here is derived from an EMBL/GenBank/DDBJ whole genome shotgun (WGS) entry which is preliminary data.</text>
</comment>
<dbReference type="SUPFAM" id="SSF52016">
    <property type="entry name" value="LeuD/IlvD-like"/>
    <property type="match status" value="1"/>
</dbReference>
<dbReference type="EMBL" id="AMLP01000248">
    <property type="protein sequence ID" value="ELS51089.1"/>
    <property type="molecule type" value="Genomic_DNA"/>
</dbReference>
<dbReference type="PATRIC" id="fig|1160705.3.peg.7843"/>
<evidence type="ECO:0000256" key="1">
    <source>
        <dbReference type="ARBA" id="ARBA00023239"/>
    </source>
</evidence>
<gene>
    <name evidence="4" type="ORF">STVIR_7934</name>
</gene>
<dbReference type="PANTHER" id="PTHR36577:SF3">
    <property type="entry name" value="DUF521 DOMAIN PROTEIN (AFU_ORTHOLOGUE AFUA_6G00490)"/>
    <property type="match status" value="1"/>
</dbReference>
<keyword evidence="1" id="KW-0456">Lyase</keyword>
<feature type="transmembrane region" description="Helical" evidence="2">
    <location>
        <begin position="91"/>
        <end position="113"/>
    </location>
</feature>